<protein>
    <submittedName>
        <fullName evidence="5">TatD DNase family protein</fullName>
    </submittedName>
</protein>
<accession>A0A1M5X5Z0</accession>
<dbReference type="InterPro" id="IPR018228">
    <property type="entry name" value="DNase_TatD-rel_CS"/>
</dbReference>
<organism evidence="5 6">
    <name type="scientific">Desulfofustis glycolicus DSM 9705</name>
    <dbReference type="NCBI Taxonomy" id="1121409"/>
    <lineage>
        <taxon>Bacteria</taxon>
        <taxon>Pseudomonadati</taxon>
        <taxon>Thermodesulfobacteriota</taxon>
        <taxon>Desulfobulbia</taxon>
        <taxon>Desulfobulbales</taxon>
        <taxon>Desulfocapsaceae</taxon>
        <taxon>Desulfofustis</taxon>
    </lineage>
</organism>
<feature type="binding site" evidence="4">
    <location>
        <position position="145"/>
    </location>
    <ligand>
        <name>a divalent metal cation</name>
        <dbReference type="ChEBI" id="CHEBI:60240"/>
        <label>2</label>
    </ligand>
</feature>
<keyword evidence="3" id="KW-0378">Hydrolase</keyword>
<dbReference type="GO" id="GO:0016788">
    <property type="term" value="F:hydrolase activity, acting on ester bonds"/>
    <property type="evidence" value="ECO:0007669"/>
    <property type="project" value="InterPro"/>
</dbReference>
<dbReference type="AlphaFoldDB" id="A0A1M5X5Z0"/>
<dbReference type="GO" id="GO:0005829">
    <property type="term" value="C:cytosol"/>
    <property type="evidence" value="ECO:0007669"/>
    <property type="project" value="TreeGrafter"/>
</dbReference>
<feature type="binding site" evidence="4">
    <location>
        <position position="219"/>
    </location>
    <ligand>
        <name>a divalent metal cation</name>
        <dbReference type="ChEBI" id="CHEBI:60240"/>
        <label>1</label>
    </ligand>
</feature>
<dbReference type="InterPro" id="IPR032466">
    <property type="entry name" value="Metal_Hydrolase"/>
</dbReference>
<proteinExistence type="inferred from homology"/>
<dbReference type="PROSITE" id="PS01090">
    <property type="entry name" value="TATD_2"/>
    <property type="match status" value="1"/>
</dbReference>
<dbReference type="GO" id="GO:0046872">
    <property type="term" value="F:metal ion binding"/>
    <property type="evidence" value="ECO:0007669"/>
    <property type="project" value="UniProtKB-KW"/>
</dbReference>
<dbReference type="FunFam" id="3.20.20.140:FF:000005">
    <property type="entry name" value="TatD family hydrolase"/>
    <property type="match status" value="1"/>
</dbReference>
<feature type="binding site" evidence="4">
    <location>
        <position position="107"/>
    </location>
    <ligand>
        <name>a divalent metal cation</name>
        <dbReference type="ChEBI" id="CHEBI:60240"/>
        <label>1</label>
    </ligand>
</feature>
<dbReference type="PROSITE" id="PS01137">
    <property type="entry name" value="TATD_1"/>
    <property type="match status" value="1"/>
</dbReference>
<dbReference type="Pfam" id="PF01026">
    <property type="entry name" value="TatD_DNase"/>
    <property type="match status" value="1"/>
</dbReference>
<dbReference type="Gene3D" id="3.20.20.140">
    <property type="entry name" value="Metal-dependent hydrolases"/>
    <property type="match status" value="1"/>
</dbReference>
<comment type="similarity">
    <text evidence="1">Belongs to the metallo-dependent hydrolases superfamily. TatD-type hydrolase family.</text>
</comment>
<dbReference type="InterPro" id="IPR001130">
    <property type="entry name" value="TatD-like"/>
</dbReference>
<dbReference type="SUPFAM" id="SSF51556">
    <property type="entry name" value="Metallo-dependent hydrolases"/>
    <property type="match status" value="1"/>
</dbReference>
<dbReference type="PANTHER" id="PTHR46124:SF3">
    <property type="entry name" value="HYDROLASE"/>
    <property type="match status" value="1"/>
</dbReference>
<dbReference type="EMBL" id="FQXS01000017">
    <property type="protein sequence ID" value="SHH95196.1"/>
    <property type="molecule type" value="Genomic_DNA"/>
</dbReference>
<evidence type="ECO:0000256" key="3">
    <source>
        <dbReference type="ARBA" id="ARBA00022801"/>
    </source>
</evidence>
<gene>
    <name evidence="5" type="ORF">SAMN02745124_02796</name>
</gene>
<dbReference type="Proteomes" id="UP000184139">
    <property type="component" value="Unassembled WGS sequence"/>
</dbReference>
<evidence type="ECO:0000313" key="5">
    <source>
        <dbReference type="EMBL" id="SHH95196.1"/>
    </source>
</evidence>
<dbReference type="CDD" id="cd01310">
    <property type="entry name" value="TatD_DNAse"/>
    <property type="match status" value="1"/>
</dbReference>
<sequence length="271" mass="30219">MNRFGSSCRESAALAELIDTHCHLDVAEFVDDYHLVRQRAAAAGVCELILPAVDRAGWPRLLEVCRLESGCRPALGLHPLYLQRHGPGDVEELSRRIEAGEVVAVGEIGLDFWEQPSETLRRRQLELFEAQLRIARQASLPVLIHARKAHDQVLAVLRRLRFGRGGIVHAFSGSRQQAQCYIDLGFVIGVGGTITYQRANRVRGVVADLPLSALVLETDAPDIPPAHHRHERNSPEFLPEILHCLARLRDQEPRLVAATTSRTARTLLRLT</sequence>
<feature type="binding site" evidence="4">
    <location>
        <position position="21"/>
    </location>
    <ligand>
        <name>a divalent metal cation</name>
        <dbReference type="ChEBI" id="CHEBI:60240"/>
        <label>1</label>
    </ligand>
</feature>
<dbReference type="PROSITE" id="PS01091">
    <property type="entry name" value="TATD_3"/>
    <property type="match status" value="1"/>
</dbReference>
<dbReference type="PIRSF" id="PIRSF005902">
    <property type="entry name" value="DNase_TatD"/>
    <property type="match status" value="1"/>
</dbReference>
<keyword evidence="2 4" id="KW-0479">Metal-binding</keyword>
<dbReference type="RefSeq" id="WP_208609798.1">
    <property type="nucleotide sequence ID" value="NZ_FQXS01000017.1"/>
</dbReference>
<evidence type="ECO:0000256" key="4">
    <source>
        <dbReference type="PIRSR" id="PIRSR005902-1"/>
    </source>
</evidence>
<dbReference type="PANTHER" id="PTHR46124">
    <property type="entry name" value="D-AMINOACYL-TRNA DEACYLASE"/>
    <property type="match status" value="1"/>
</dbReference>
<evidence type="ECO:0000256" key="2">
    <source>
        <dbReference type="ARBA" id="ARBA00022723"/>
    </source>
</evidence>
<dbReference type="STRING" id="1121409.SAMN02745124_02796"/>
<name>A0A1M5X5Z0_9BACT</name>
<reference evidence="5 6" key="1">
    <citation type="submission" date="2016-11" db="EMBL/GenBank/DDBJ databases">
        <authorList>
            <person name="Jaros S."/>
            <person name="Januszkiewicz K."/>
            <person name="Wedrychowicz H."/>
        </authorList>
    </citation>
    <scope>NUCLEOTIDE SEQUENCE [LARGE SCALE GENOMIC DNA]</scope>
    <source>
        <strain evidence="5 6">DSM 9705</strain>
    </source>
</reference>
<evidence type="ECO:0000256" key="1">
    <source>
        <dbReference type="ARBA" id="ARBA00009275"/>
    </source>
</evidence>
<evidence type="ECO:0000313" key="6">
    <source>
        <dbReference type="Proteomes" id="UP000184139"/>
    </source>
</evidence>
<keyword evidence="6" id="KW-1185">Reference proteome</keyword>
<feature type="binding site" evidence="4">
    <location>
        <position position="169"/>
    </location>
    <ligand>
        <name>a divalent metal cation</name>
        <dbReference type="ChEBI" id="CHEBI:60240"/>
        <label>2</label>
    </ligand>
</feature>
<feature type="binding site" evidence="4">
    <location>
        <position position="23"/>
    </location>
    <ligand>
        <name>a divalent metal cation</name>
        <dbReference type="ChEBI" id="CHEBI:60240"/>
        <label>1</label>
    </ligand>
</feature>